<sequence>MAKHHHLLNSAFGSPFPAKRVLLTGDSLMKQLFISIACVARHHHSVRSRTYSGSDSPPHITVDWEQAWPCHGTPNCVRSGQHSGFNRGSVFFAGGGEVHFVPLDGHAPTRTSRQSEEPNILARILGEAERIDRVTFGRKTIGSPRGDPDVIFVNAGIHNARASLALRNFADKLDQLNTSTNLPEVVWVTTPTQHFPTASGQYESRSSAIANNAWCVERVARNPRADMERTILQGRTGVLRHMLEYDDLGLGALHIGLRDCTHYCMPGVPDVMAARMVLHLRAATTRQRSFDRLRRRVVSGA</sequence>
<organism evidence="1">
    <name type="scientific">Haptolina ericina</name>
    <dbReference type="NCBI Taxonomy" id="156174"/>
    <lineage>
        <taxon>Eukaryota</taxon>
        <taxon>Haptista</taxon>
        <taxon>Haptophyta</taxon>
        <taxon>Prymnesiophyceae</taxon>
        <taxon>Prymnesiales</taxon>
        <taxon>Prymnesiaceae</taxon>
        <taxon>Haptolina</taxon>
    </lineage>
</organism>
<evidence type="ECO:0000313" key="1">
    <source>
        <dbReference type="EMBL" id="CAE0143447.1"/>
    </source>
</evidence>
<proteinExistence type="predicted"/>
<evidence type="ECO:0008006" key="2">
    <source>
        <dbReference type="Google" id="ProtNLM"/>
    </source>
</evidence>
<protein>
    <recommendedName>
        <fullName evidence="2">SGNH hydrolase-type esterase domain-containing protein</fullName>
    </recommendedName>
</protein>
<dbReference type="EMBL" id="HBHX01062999">
    <property type="protein sequence ID" value="CAE0143447.1"/>
    <property type="molecule type" value="Transcribed_RNA"/>
</dbReference>
<gene>
    <name evidence="1" type="ORF">HERI1096_LOCUS34834</name>
</gene>
<name>A0A7S3FFP7_9EUKA</name>
<dbReference type="AlphaFoldDB" id="A0A7S3FFP7"/>
<reference evidence="1" key="1">
    <citation type="submission" date="2021-01" db="EMBL/GenBank/DDBJ databases">
        <authorList>
            <person name="Corre E."/>
            <person name="Pelletier E."/>
            <person name="Niang G."/>
            <person name="Scheremetjew M."/>
            <person name="Finn R."/>
            <person name="Kale V."/>
            <person name="Holt S."/>
            <person name="Cochrane G."/>
            <person name="Meng A."/>
            <person name="Brown T."/>
            <person name="Cohen L."/>
        </authorList>
    </citation>
    <scope>NUCLEOTIDE SEQUENCE</scope>
    <source>
        <strain evidence="1">CCMP281</strain>
    </source>
</reference>
<accession>A0A7S3FFP7</accession>